<dbReference type="Proteomes" id="UP001141552">
    <property type="component" value="Unassembled WGS sequence"/>
</dbReference>
<dbReference type="EMBL" id="JAKUCV010002612">
    <property type="protein sequence ID" value="KAJ4842016.1"/>
    <property type="molecule type" value="Genomic_DNA"/>
</dbReference>
<sequence>MIMQPENAVIAAILLTFVVLAKPKAGPEEDQHNFTTGSLPSSPWLKKVTIQGHDPRPRPGPGCRGRPWTYAHLLGNVVAGFVLIPTLVHSTAEDVGTDANGGCVVFMACVVMPSRRHLGHFPVHRLGLALPPVLLDSQGLLITLTKENSHQE</sequence>
<evidence type="ECO:0000313" key="3">
    <source>
        <dbReference type="Proteomes" id="UP001141552"/>
    </source>
</evidence>
<reference evidence="2" key="1">
    <citation type="submission" date="2022-02" db="EMBL/GenBank/DDBJ databases">
        <authorList>
            <person name="Henning P.M."/>
            <person name="McCubbin A.G."/>
            <person name="Shore J.S."/>
        </authorList>
    </citation>
    <scope>NUCLEOTIDE SEQUENCE</scope>
    <source>
        <strain evidence="2">F60SS</strain>
        <tissue evidence="2">Leaves</tissue>
    </source>
</reference>
<protein>
    <submittedName>
        <fullName evidence="2">Uncharacterized protein</fullName>
    </submittedName>
</protein>
<evidence type="ECO:0000313" key="2">
    <source>
        <dbReference type="EMBL" id="KAJ4842016.1"/>
    </source>
</evidence>
<comment type="caution">
    <text evidence="2">The sequence shown here is derived from an EMBL/GenBank/DDBJ whole genome shotgun (WGS) entry which is preliminary data.</text>
</comment>
<dbReference type="AlphaFoldDB" id="A0A9Q0G526"/>
<name>A0A9Q0G526_9ROSI</name>
<accession>A0A9Q0G526</accession>
<gene>
    <name evidence="2" type="ORF">Tsubulata_012326</name>
</gene>
<reference evidence="2" key="2">
    <citation type="journal article" date="2023" name="Plants (Basel)">
        <title>Annotation of the Turnera subulata (Passifloraceae) Draft Genome Reveals the S-Locus Evolved after the Divergence of Turneroideae from Passifloroideae in a Stepwise Manner.</title>
        <authorList>
            <person name="Henning P.M."/>
            <person name="Roalson E.H."/>
            <person name="Mir W."/>
            <person name="McCubbin A.G."/>
            <person name="Shore J.S."/>
        </authorList>
    </citation>
    <scope>NUCLEOTIDE SEQUENCE</scope>
    <source>
        <strain evidence="2">F60SS</strain>
    </source>
</reference>
<keyword evidence="1" id="KW-0732">Signal</keyword>
<organism evidence="2 3">
    <name type="scientific">Turnera subulata</name>
    <dbReference type="NCBI Taxonomy" id="218843"/>
    <lineage>
        <taxon>Eukaryota</taxon>
        <taxon>Viridiplantae</taxon>
        <taxon>Streptophyta</taxon>
        <taxon>Embryophyta</taxon>
        <taxon>Tracheophyta</taxon>
        <taxon>Spermatophyta</taxon>
        <taxon>Magnoliopsida</taxon>
        <taxon>eudicotyledons</taxon>
        <taxon>Gunneridae</taxon>
        <taxon>Pentapetalae</taxon>
        <taxon>rosids</taxon>
        <taxon>fabids</taxon>
        <taxon>Malpighiales</taxon>
        <taxon>Passifloraceae</taxon>
        <taxon>Turnera</taxon>
    </lineage>
</organism>
<proteinExistence type="predicted"/>
<keyword evidence="3" id="KW-1185">Reference proteome</keyword>
<feature type="signal peptide" evidence="1">
    <location>
        <begin position="1"/>
        <end position="21"/>
    </location>
</feature>
<feature type="chain" id="PRO_5040274129" evidence="1">
    <location>
        <begin position="22"/>
        <end position="152"/>
    </location>
</feature>
<evidence type="ECO:0000256" key="1">
    <source>
        <dbReference type="SAM" id="SignalP"/>
    </source>
</evidence>